<organism evidence="9">
    <name type="scientific">Chloropicon primus</name>
    <dbReference type="NCBI Taxonomy" id="1764295"/>
    <lineage>
        <taxon>Eukaryota</taxon>
        <taxon>Viridiplantae</taxon>
        <taxon>Chlorophyta</taxon>
        <taxon>Chloropicophyceae</taxon>
        <taxon>Chloropicales</taxon>
        <taxon>Chloropicaceae</taxon>
        <taxon>Chloropicon</taxon>
    </lineage>
</organism>
<dbReference type="GO" id="GO:0004016">
    <property type="term" value="F:adenylate cyclase activity"/>
    <property type="evidence" value="ECO:0007669"/>
    <property type="project" value="TreeGrafter"/>
</dbReference>
<evidence type="ECO:0000313" key="9">
    <source>
        <dbReference type="EMBL" id="CAD9715062.1"/>
    </source>
</evidence>
<dbReference type="PROSITE" id="PS50125">
    <property type="entry name" value="GUANYLATE_CYCLASE_2"/>
    <property type="match status" value="1"/>
</dbReference>
<sequence>MQQNPLSCTLFGIVASENTMYSDFDKEGKPVNRLMALFGDSHRLYEDMWDTVVNKSGVWSRRMRLGKQHLRPLDEQSLTSRSKLASDASEESSRLDRTEDSSKGIWFNVSFTKFNDPSDGTTAIFCEMKNIHKVVTQEQKLLAARKNEHDLLQSIIPKHIIEHLLEEKLEEKIAARREEASSLDSSTEGQRTPGSQRSDRSPSFSRSVSFVRNCSFSSDNSDRYLNIAAVRMKSDKRVRAMAEHQKDVTVFFADVVGFTQISAVSSPGDVMIMLNSLFTMFDDVTDFHDVYKVETIGDSYMCVTGLDMKQGSDTNLDPSLHANRMVTFAKDILGAARQVSRVFDALTL</sequence>
<dbReference type="GO" id="GO:0007168">
    <property type="term" value="P:receptor guanylyl cyclase signaling pathway"/>
    <property type="evidence" value="ECO:0007669"/>
    <property type="project" value="TreeGrafter"/>
</dbReference>
<evidence type="ECO:0000256" key="4">
    <source>
        <dbReference type="ARBA" id="ARBA00022989"/>
    </source>
</evidence>
<accession>A0A7S2T0J8</accession>
<dbReference type="InterPro" id="IPR029787">
    <property type="entry name" value="Nucleotide_cyclase"/>
</dbReference>
<gene>
    <name evidence="9" type="ORF">CPRI1469_LOCUS3916</name>
</gene>
<protein>
    <recommendedName>
        <fullName evidence="8">Guanylate cyclase domain-containing protein</fullName>
    </recommendedName>
</protein>
<reference evidence="9" key="1">
    <citation type="submission" date="2021-01" db="EMBL/GenBank/DDBJ databases">
        <authorList>
            <person name="Corre E."/>
            <person name="Pelletier E."/>
            <person name="Niang G."/>
            <person name="Scheremetjew M."/>
            <person name="Finn R."/>
            <person name="Kale V."/>
            <person name="Holt S."/>
            <person name="Cochrane G."/>
            <person name="Meng A."/>
            <person name="Brown T."/>
            <person name="Cohen L."/>
        </authorList>
    </citation>
    <scope>NUCLEOTIDE SEQUENCE</scope>
    <source>
        <strain evidence="9">CCMP1205</strain>
    </source>
</reference>
<dbReference type="GO" id="GO:0005886">
    <property type="term" value="C:plasma membrane"/>
    <property type="evidence" value="ECO:0007669"/>
    <property type="project" value="TreeGrafter"/>
</dbReference>
<dbReference type="CDD" id="cd07302">
    <property type="entry name" value="CHD"/>
    <property type="match status" value="1"/>
</dbReference>
<evidence type="ECO:0000256" key="2">
    <source>
        <dbReference type="ARBA" id="ARBA00022692"/>
    </source>
</evidence>
<dbReference type="InterPro" id="IPR050401">
    <property type="entry name" value="Cyclic_nucleotide_synthase"/>
</dbReference>
<dbReference type="EMBL" id="HBHL01006090">
    <property type="protein sequence ID" value="CAD9715062.1"/>
    <property type="molecule type" value="Transcribed_RNA"/>
</dbReference>
<dbReference type="GO" id="GO:0000166">
    <property type="term" value="F:nucleotide binding"/>
    <property type="evidence" value="ECO:0007669"/>
    <property type="project" value="UniProtKB-KW"/>
</dbReference>
<dbReference type="SUPFAM" id="SSF55073">
    <property type="entry name" value="Nucleotide cyclase"/>
    <property type="match status" value="1"/>
</dbReference>
<dbReference type="SMART" id="SM00044">
    <property type="entry name" value="CYCc"/>
    <property type="match status" value="1"/>
</dbReference>
<proteinExistence type="predicted"/>
<evidence type="ECO:0000256" key="7">
    <source>
        <dbReference type="SAM" id="MobiDB-lite"/>
    </source>
</evidence>
<evidence type="ECO:0000256" key="1">
    <source>
        <dbReference type="ARBA" id="ARBA00004370"/>
    </source>
</evidence>
<dbReference type="InterPro" id="IPR001054">
    <property type="entry name" value="A/G_cyclase"/>
</dbReference>
<keyword evidence="2" id="KW-0812">Transmembrane</keyword>
<dbReference type="GO" id="GO:0035556">
    <property type="term" value="P:intracellular signal transduction"/>
    <property type="evidence" value="ECO:0007669"/>
    <property type="project" value="InterPro"/>
</dbReference>
<evidence type="ECO:0000256" key="5">
    <source>
        <dbReference type="ARBA" id="ARBA00023136"/>
    </source>
</evidence>
<keyword evidence="4" id="KW-1133">Transmembrane helix</keyword>
<dbReference type="GO" id="GO:0001653">
    <property type="term" value="F:peptide receptor activity"/>
    <property type="evidence" value="ECO:0007669"/>
    <property type="project" value="TreeGrafter"/>
</dbReference>
<evidence type="ECO:0000259" key="8">
    <source>
        <dbReference type="PROSITE" id="PS50125"/>
    </source>
</evidence>
<name>A0A7S2T0J8_9CHLO</name>
<dbReference type="GO" id="GO:0004383">
    <property type="term" value="F:guanylate cyclase activity"/>
    <property type="evidence" value="ECO:0007669"/>
    <property type="project" value="TreeGrafter"/>
</dbReference>
<keyword evidence="5" id="KW-0472">Membrane</keyword>
<keyword evidence="3" id="KW-0547">Nucleotide-binding</keyword>
<dbReference type="Gene3D" id="3.30.70.1230">
    <property type="entry name" value="Nucleotide cyclase"/>
    <property type="match status" value="1"/>
</dbReference>
<evidence type="ECO:0000256" key="3">
    <source>
        <dbReference type="ARBA" id="ARBA00022741"/>
    </source>
</evidence>
<dbReference type="PANTHER" id="PTHR11920:SF335">
    <property type="entry name" value="GUANYLATE CYCLASE"/>
    <property type="match status" value="1"/>
</dbReference>
<comment type="subcellular location">
    <subcellularLocation>
        <location evidence="1">Membrane</location>
    </subcellularLocation>
</comment>
<dbReference type="Pfam" id="PF00211">
    <property type="entry name" value="Guanylate_cyc"/>
    <property type="match status" value="1"/>
</dbReference>
<evidence type="ECO:0000256" key="6">
    <source>
        <dbReference type="ARBA" id="ARBA00023239"/>
    </source>
</evidence>
<dbReference type="PANTHER" id="PTHR11920">
    <property type="entry name" value="GUANYLYL CYCLASE"/>
    <property type="match status" value="1"/>
</dbReference>
<feature type="compositionally biased region" description="Polar residues" evidence="7">
    <location>
        <begin position="182"/>
        <end position="194"/>
    </location>
</feature>
<feature type="domain" description="Guanylate cyclase" evidence="8">
    <location>
        <begin position="249"/>
        <end position="348"/>
    </location>
</feature>
<feature type="region of interest" description="Disordered" evidence="7">
    <location>
        <begin position="176"/>
        <end position="204"/>
    </location>
</feature>
<feature type="region of interest" description="Disordered" evidence="7">
    <location>
        <begin position="70"/>
        <end position="96"/>
    </location>
</feature>
<keyword evidence="6" id="KW-0456">Lyase</keyword>
<dbReference type="AlphaFoldDB" id="A0A7S2T0J8"/>